<reference evidence="3" key="2">
    <citation type="journal article" date="2023" name="IMA Fungus">
        <title>Comparative genomic study of the Penicillium genus elucidates a diverse pangenome and 15 lateral gene transfer events.</title>
        <authorList>
            <person name="Petersen C."/>
            <person name="Sorensen T."/>
            <person name="Nielsen M.R."/>
            <person name="Sondergaard T.E."/>
            <person name="Sorensen J.L."/>
            <person name="Fitzpatrick D.A."/>
            <person name="Frisvad J.C."/>
            <person name="Nielsen K.L."/>
        </authorList>
    </citation>
    <scope>NUCLEOTIDE SEQUENCE</scope>
    <source>
        <strain evidence="3">IBT 3081</strain>
    </source>
</reference>
<evidence type="ECO:0000259" key="2">
    <source>
        <dbReference type="PROSITE" id="PS51704"/>
    </source>
</evidence>
<name>A0A9W9RSA0_9EURO</name>
<dbReference type="OrthoDB" id="1058301at2759"/>
<feature type="transmembrane region" description="Helical" evidence="1">
    <location>
        <begin position="323"/>
        <end position="339"/>
    </location>
</feature>
<comment type="caution">
    <text evidence="3">The sequence shown here is derived from an EMBL/GenBank/DDBJ whole genome shotgun (WGS) entry which is preliminary data.</text>
</comment>
<dbReference type="PANTHER" id="PTHR43805">
    <property type="entry name" value="GLYCEROPHOSPHORYL DIESTER PHOSPHODIESTERASE"/>
    <property type="match status" value="1"/>
</dbReference>
<organism evidence="3 4">
    <name type="scientific">Penicillium concentricum</name>
    <dbReference type="NCBI Taxonomy" id="293559"/>
    <lineage>
        <taxon>Eukaryota</taxon>
        <taxon>Fungi</taxon>
        <taxon>Dikarya</taxon>
        <taxon>Ascomycota</taxon>
        <taxon>Pezizomycotina</taxon>
        <taxon>Eurotiomycetes</taxon>
        <taxon>Eurotiomycetidae</taxon>
        <taxon>Eurotiales</taxon>
        <taxon>Aspergillaceae</taxon>
        <taxon>Penicillium</taxon>
    </lineage>
</organism>
<sequence length="358" mass="40891">MGDASPLALEEHTHEIPAHFHHSPVTHAFPRLPQAIAHRGFKGQYPENTLLSIDGAIRAGAQALELDLHISRDGIVVLSHDASLMRCYGIKKKVIDCDWEYLKTLRTLQAPHEPMPRLVDVLEYLSQPGRENFWILLDIKVSSSSHSDSLSQTINIRPASQLANEPFDIMERIAKTIESVPIPAIGTEWHRRIVLGCWSARYLPARTQHLPLYPVTLVCVDVSYARQFLQVPLISFNINQMILMGPLGRGFLDEARAARRKVYVWTVNAPNLMRWCIRHEVDGVISDEPGRFRQVCEGWEKEHTGVLGVPNPNLDRIPLRQRIEIIAVALYVICFGWILKRMYLAPVERLEFEERKSR</sequence>
<evidence type="ECO:0000313" key="4">
    <source>
        <dbReference type="Proteomes" id="UP001147752"/>
    </source>
</evidence>
<dbReference type="PANTHER" id="PTHR43805:SF1">
    <property type="entry name" value="GP-PDE DOMAIN-CONTAINING PROTEIN"/>
    <property type="match status" value="1"/>
</dbReference>
<gene>
    <name evidence="3" type="ORF">N7517_008383</name>
</gene>
<dbReference type="CDD" id="cd08570">
    <property type="entry name" value="GDPD_YPL206cp_fungi"/>
    <property type="match status" value="1"/>
</dbReference>
<dbReference type="PROSITE" id="PS51704">
    <property type="entry name" value="GP_PDE"/>
    <property type="match status" value="1"/>
</dbReference>
<dbReference type="GO" id="GO:0008081">
    <property type="term" value="F:phosphoric diester hydrolase activity"/>
    <property type="evidence" value="ECO:0007669"/>
    <property type="project" value="InterPro"/>
</dbReference>
<proteinExistence type="predicted"/>
<dbReference type="GeneID" id="81465296"/>
<dbReference type="EMBL" id="JAPZBT010000003">
    <property type="protein sequence ID" value="KAJ5365497.1"/>
    <property type="molecule type" value="Genomic_DNA"/>
</dbReference>
<keyword evidence="4" id="KW-1185">Reference proteome</keyword>
<accession>A0A9W9RSA0</accession>
<keyword evidence="1" id="KW-1133">Transmembrane helix</keyword>
<protein>
    <recommendedName>
        <fullName evidence="2">GP-PDE domain-containing protein</fullName>
    </recommendedName>
</protein>
<dbReference type="RefSeq" id="XP_056576964.1">
    <property type="nucleotide sequence ID" value="XM_056726113.1"/>
</dbReference>
<dbReference type="Pfam" id="PF03009">
    <property type="entry name" value="GDPD"/>
    <property type="match status" value="1"/>
</dbReference>
<reference evidence="3" key="1">
    <citation type="submission" date="2022-12" db="EMBL/GenBank/DDBJ databases">
        <authorList>
            <person name="Petersen C."/>
        </authorList>
    </citation>
    <scope>NUCLEOTIDE SEQUENCE</scope>
    <source>
        <strain evidence="3">IBT 3081</strain>
    </source>
</reference>
<dbReference type="Gene3D" id="3.20.20.190">
    <property type="entry name" value="Phosphatidylinositol (PI) phosphodiesterase"/>
    <property type="match status" value="1"/>
</dbReference>
<dbReference type="AlphaFoldDB" id="A0A9W9RSA0"/>
<keyword evidence="1" id="KW-0812">Transmembrane</keyword>
<feature type="domain" description="GP-PDE" evidence="2">
    <location>
        <begin position="33"/>
        <end position="296"/>
    </location>
</feature>
<keyword evidence="1" id="KW-0472">Membrane</keyword>
<evidence type="ECO:0000256" key="1">
    <source>
        <dbReference type="SAM" id="Phobius"/>
    </source>
</evidence>
<dbReference type="InterPro" id="IPR030395">
    <property type="entry name" value="GP_PDE_dom"/>
</dbReference>
<dbReference type="Proteomes" id="UP001147752">
    <property type="component" value="Unassembled WGS sequence"/>
</dbReference>
<dbReference type="GO" id="GO:0006629">
    <property type="term" value="P:lipid metabolic process"/>
    <property type="evidence" value="ECO:0007669"/>
    <property type="project" value="InterPro"/>
</dbReference>
<dbReference type="SUPFAM" id="SSF51695">
    <property type="entry name" value="PLC-like phosphodiesterases"/>
    <property type="match status" value="1"/>
</dbReference>
<evidence type="ECO:0000313" key="3">
    <source>
        <dbReference type="EMBL" id="KAJ5365497.1"/>
    </source>
</evidence>
<dbReference type="InterPro" id="IPR017946">
    <property type="entry name" value="PLC-like_Pdiesterase_TIM-brl"/>
</dbReference>